<dbReference type="Proteomes" id="UP000693946">
    <property type="component" value="Linkage Group LG1"/>
</dbReference>
<keyword evidence="1" id="KW-0175">Coiled coil</keyword>
<feature type="coiled-coil region" evidence="1">
    <location>
        <begin position="717"/>
        <end position="751"/>
    </location>
</feature>
<dbReference type="PANTHER" id="PTHR18881">
    <property type="entry name" value="POLYAMINE-MODULATED FACTOR 1-BINDING PROTEIN 1-RELATED"/>
    <property type="match status" value="1"/>
</dbReference>
<reference evidence="2 3" key="1">
    <citation type="journal article" date="2021" name="Sci. Rep.">
        <title>Chromosome anchoring in Senegalese sole (Solea senegalensis) reveals sex-associated markers and genome rearrangements in flatfish.</title>
        <authorList>
            <person name="Guerrero-Cozar I."/>
            <person name="Gomez-Garrido J."/>
            <person name="Berbel C."/>
            <person name="Martinez-Blanch J.F."/>
            <person name="Alioto T."/>
            <person name="Claros M.G."/>
            <person name="Gagnaire P.A."/>
            <person name="Manchado M."/>
        </authorList>
    </citation>
    <scope>NUCLEOTIDE SEQUENCE [LARGE SCALE GENOMIC DNA]</scope>
    <source>
        <strain evidence="2">Sse05_10M</strain>
    </source>
</reference>
<comment type="caution">
    <text evidence="2">The sequence shown here is derived from an EMBL/GenBank/DDBJ whole genome shotgun (WGS) entry which is preliminary data.</text>
</comment>
<dbReference type="AlphaFoldDB" id="A0AAV6TC85"/>
<protein>
    <submittedName>
        <fullName evidence="2">Uncharacterized protein</fullName>
    </submittedName>
</protein>
<sequence>MNLLKRRQAGSELDETRCCDSVIPFQQDKKKRGDKREKFQKEEEGGCRAEAKMVSLRSELSTLLERRMDEREARVNQLTKELNGVKQEIKDRDENVRCLNRDVAGLQASQENLQRTLALKEKHTQQLAQANTQLKETLTSLQSKLQTSESKLQDISETLDQTRNGLSTETQQKQQIQDQLHHGNKVIEHLQQKLTHVLRTTEKKMQRREVKISLLVKELAERKKQHSDCQQEVLQRDEDLEKLYQVRDEFRAKMEEQSRECVHLNQAKERLEADLALSHEKLHISHLEVRSREQLILQLRDEMKTAEQTYQRTQEQVAALESEVRQLNHKVREHREEACQLSRKVSDAEHLKNQKETEQQQLQDQLCINQQQVEASEKYAAAIEKQQLRESQLEAQSLRREQAELEQRRREKVGQWERSQEAFDQLMDELQANQSLLTECQQRVDHFKSLSASLQEQGAVLKQEKRVLECDLRLHQQSHSHSDEEYFSLQRHRLQLQKRCTEQAERIAVCEKAILQMKSELERQTEENAVLKQSVAHSQRAHLSDRSQLEKEVTHLKNEVKRLELELADTQKIRVTLLRQSEEELEEARLEAARGSRETDVQRAELQRLQEKLQKEEEKMRSASREKQSLNACVRRLSQELDELHGKYQVTGILSKVDKLRSDLEGTRSDHANLRHESQLVMTNINHWMTEQKAASEKLTAQMKAQNKLQLIVAKEKEHLQEANDTLKVEVKRLKEVADVKERDMERFKAHMRERGIWQDERTMENQTFVALNLGKIEQMQTRLRSNLEAIAMLNQQLNAVSGENTQLRRQLEVERSMRREAERRLPPPLNPQHCSSIHLPVSLVALPPPLSTSFPSSPRLPNPLGLDPARGHTNGRLTQTKLSTAVPEKPGLQRLNKSTAHLRKQSQVKECLAVGEQCGPSTTRDAEKERPSIAVDHRGTRYSVYKVRIIWRVKVKHVQHFTATRYYGMFQAVGNKKKYKRGKKKRRKHQAAFAALHVCKSERQGGMILQRGDCTETNKRRVKMESLEYNTVKAEGVFQFG</sequence>
<evidence type="ECO:0000313" key="3">
    <source>
        <dbReference type="Proteomes" id="UP000693946"/>
    </source>
</evidence>
<evidence type="ECO:0000256" key="1">
    <source>
        <dbReference type="SAM" id="Coils"/>
    </source>
</evidence>
<dbReference type="PANTHER" id="PTHR18881:SF2">
    <property type="entry name" value="POLYAMINE-MODULATED FACTOR 1-BINDING PROTEIN 1"/>
    <property type="match status" value="1"/>
</dbReference>
<gene>
    <name evidence="2" type="ORF">JOB18_043903</name>
</gene>
<keyword evidence="3" id="KW-1185">Reference proteome</keyword>
<evidence type="ECO:0000313" key="2">
    <source>
        <dbReference type="EMBL" id="KAG7526686.1"/>
    </source>
</evidence>
<feature type="coiled-coil region" evidence="1">
    <location>
        <begin position="61"/>
        <end position="158"/>
    </location>
</feature>
<dbReference type="GO" id="GO:0007283">
    <property type="term" value="P:spermatogenesis"/>
    <property type="evidence" value="ECO:0007669"/>
    <property type="project" value="TreeGrafter"/>
</dbReference>
<dbReference type="InterPro" id="IPR037391">
    <property type="entry name" value="PMF1-bd"/>
</dbReference>
<name>A0AAV6TC85_SOLSE</name>
<proteinExistence type="predicted"/>
<feature type="coiled-coil region" evidence="1">
    <location>
        <begin position="777"/>
        <end position="825"/>
    </location>
</feature>
<feature type="coiled-coil region" evidence="1">
    <location>
        <begin position="240"/>
        <end position="415"/>
    </location>
</feature>
<feature type="coiled-coil region" evidence="1">
    <location>
        <begin position="507"/>
        <end position="677"/>
    </location>
</feature>
<organism evidence="2 3">
    <name type="scientific">Solea senegalensis</name>
    <name type="common">Senegalese sole</name>
    <dbReference type="NCBI Taxonomy" id="28829"/>
    <lineage>
        <taxon>Eukaryota</taxon>
        <taxon>Metazoa</taxon>
        <taxon>Chordata</taxon>
        <taxon>Craniata</taxon>
        <taxon>Vertebrata</taxon>
        <taxon>Euteleostomi</taxon>
        <taxon>Actinopterygii</taxon>
        <taxon>Neopterygii</taxon>
        <taxon>Teleostei</taxon>
        <taxon>Neoteleostei</taxon>
        <taxon>Acanthomorphata</taxon>
        <taxon>Carangaria</taxon>
        <taxon>Pleuronectiformes</taxon>
        <taxon>Pleuronectoidei</taxon>
        <taxon>Soleidae</taxon>
        <taxon>Solea</taxon>
    </lineage>
</organism>
<dbReference type="EMBL" id="JAGKHQ010000001">
    <property type="protein sequence ID" value="KAG7526686.1"/>
    <property type="molecule type" value="Genomic_DNA"/>
</dbReference>
<accession>A0AAV6TC85</accession>